<name>A0A6M4IQP1_9BACT</name>
<organism evidence="2 3">
    <name type="scientific">Gemmatimonas groenlandica</name>
    <dbReference type="NCBI Taxonomy" id="2732249"/>
    <lineage>
        <taxon>Bacteria</taxon>
        <taxon>Pseudomonadati</taxon>
        <taxon>Gemmatimonadota</taxon>
        <taxon>Gemmatimonadia</taxon>
        <taxon>Gemmatimonadales</taxon>
        <taxon>Gemmatimonadaceae</taxon>
        <taxon>Gemmatimonas</taxon>
    </lineage>
</organism>
<evidence type="ECO:0000313" key="3">
    <source>
        <dbReference type="Proteomes" id="UP000500938"/>
    </source>
</evidence>
<evidence type="ECO:0000256" key="1">
    <source>
        <dbReference type="SAM" id="Phobius"/>
    </source>
</evidence>
<evidence type="ECO:0000313" key="2">
    <source>
        <dbReference type="EMBL" id="QJR35797.1"/>
    </source>
</evidence>
<feature type="transmembrane region" description="Helical" evidence="1">
    <location>
        <begin position="51"/>
        <end position="73"/>
    </location>
</feature>
<accession>A0A6M4IQP1</accession>
<evidence type="ECO:0008006" key="4">
    <source>
        <dbReference type="Google" id="ProtNLM"/>
    </source>
</evidence>
<keyword evidence="3" id="KW-1185">Reference proteome</keyword>
<keyword evidence="1" id="KW-1133">Transmembrane helix</keyword>
<sequence>MTTFLLTCALVGGVLLLAQLVFGSIGAEHDATTHDGSLTPLHNGAHEASSGLQLFSVRALTAAVAFFGIGGLGARSLGAATPLTIITAILLGAMGMFGVAVSMRAMLGLQRDATLDIRNAMGKVGTVYVPVPGSLGGVGKVTLAVQGRTVEYQAVTLEGSVLPTGAPVVVVGIRDDDVLEVLLLSSVDGVQ</sequence>
<keyword evidence="1" id="KW-0812">Transmembrane</keyword>
<dbReference type="RefSeq" id="WP_171225227.1">
    <property type="nucleotide sequence ID" value="NZ_CP053085.1"/>
</dbReference>
<dbReference type="InterPro" id="IPR012340">
    <property type="entry name" value="NA-bd_OB-fold"/>
</dbReference>
<reference evidence="2 3" key="1">
    <citation type="submission" date="2020-05" db="EMBL/GenBank/DDBJ databases">
        <title>Complete genome sequence of Gemmatimonas greenlandica TET16.</title>
        <authorList>
            <person name="Zeng Y."/>
        </authorList>
    </citation>
    <scope>NUCLEOTIDE SEQUENCE [LARGE SCALE GENOMIC DNA]</scope>
    <source>
        <strain evidence="2 3">TET16</strain>
    </source>
</reference>
<keyword evidence="1" id="KW-0472">Membrane</keyword>
<proteinExistence type="predicted"/>
<dbReference type="KEGG" id="ggr:HKW67_09880"/>
<gene>
    <name evidence="2" type="ORF">HKW67_09880</name>
</gene>
<feature type="transmembrane region" description="Helical" evidence="1">
    <location>
        <begin position="85"/>
        <end position="107"/>
    </location>
</feature>
<dbReference type="Proteomes" id="UP000500938">
    <property type="component" value="Chromosome"/>
</dbReference>
<dbReference type="Gene3D" id="2.40.50.140">
    <property type="entry name" value="Nucleic acid-binding proteins"/>
    <property type="match status" value="1"/>
</dbReference>
<dbReference type="AlphaFoldDB" id="A0A6M4IQP1"/>
<dbReference type="EMBL" id="CP053085">
    <property type="protein sequence ID" value="QJR35797.1"/>
    <property type="molecule type" value="Genomic_DNA"/>
</dbReference>
<protein>
    <recommendedName>
        <fullName evidence="4">NfeD-like C-terminal domain-containing protein</fullName>
    </recommendedName>
</protein>